<dbReference type="AlphaFoldDB" id="A0A1M6I0P7"/>
<dbReference type="PIRSF" id="PIRSF000535">
    <property type="entry name" value="1PFK/6PFK/LacC"/>
    <property type="match status" value="1"/>
</dbReference>
<gene>
    <name evidence="10" type="ORF">SAMN02745163_01654</name>
</gene>
<dbReference type="GO" id="GO:0005829">
    <property type="term" value="C:cytosol"/>
    <property type="evidence" value="ECO:0007669"/>
    <property type="project" value="TreeGrafter"/>
</dbReference>
<keyword evidence="7" id="KW-0423">Lactose metabolism</keyword>
<dbReference type="RefSeq" id="WP_072986201.1">
    <property type="nucleotide sequence ID" value="NZ_FQZB01000007.1"/>
</dbReference>
<evidence type="ECO:0000256" key="5">
    <source>
        <dbReference type="ARBA" id="ARBA00022840"/>
    </source>
</evidence>
<comment type="pathway">
    <text evidence="7">Carbohydrate metabolism; D-tagatose 6-phosphate degradation; D-glyceraldehyde 3-phosphate and glycerone phosphate from D-tagatose 6-phosphate: step 1/2.</text>
</comment>
<dbReference type="Pfam" id="PF00294">
    <property type="entry name" value="PfkB"/>
    <property type="match status" value="1"/>
</dbReference>
<dbReference type="NCBIfam" id="TIGR03828">
    <property type="entry name" value="pfkB"/>
    <property type="match status" value="1"/>
</dbReference>
<proteinExistence type="inferred from homology"/>
<comment type="similarity">
    <text evidence="1">Belongs to the carbohydrate kinase pfkB family.</text>
</comment>
<reference evidence="10 11" key="1">
    <citation type="submission" date="2016-11" db="EMBL/GenBank/DDBJ databases">
        <authorList>
            <person name="Jaros S."/>
            <person name="Januszkiewicz K."/>
            <person name="Wedrychowicz H."/>
        </authorList>
    </citation>
    <scope>NUCLEOTIDE SEQUENCE [LARGE SCALE GENOMIC DNA]</scope>
    <source>
        <strain evidence="10 11">DSM 21758</strain>
    </source>
</reference>
<organism evidence="10 11">
    <name type="scientific">Clostridium cavendishii DSM 21758</name>
    <dbReference type="NCBI Taxonomy" id="1121302"/>
    <lineage>
        <taxon>Bacteria</taxon>
        <taxon>Bacillati</taxon>
        <taxon>Bacillota</taxon>
        <taxon>Clostridia</taxon>
        <taxon>Eubacteriales</taxon>
        <taxon>Clostridiaceae</taxon>
        <taxon>Clostridium</taxon>
    </lineage>
</organism>
<dbReference type="InterPro" id="IPR029056">
    <property type="entry name" value="Ribokinase-like"/>
</dbReference>
<dbReference type="InterPro" id="IPR017583">
    <property type="entry name" value="Tagatose/fructose_Pkinase"/>
</dbReference>
<dbReference type="PANTHER" id="PTHR46566:SF1">
    <property type="entry name" value="1-PHOSPHOFRUCTOKINASE"/>
    <property type="match status" value="1"/>
</dbReference>
<dbReference type="EC" id="2.7.1.144" evidence="7"/>
<evidence type="ECO:0000256" key="2">
    <source>
        <dbReference type="ARBA" id="ARBA00022679"/>
    </source>
</evidence>
<evidence type="ECO:0000256" key="4">
    <source>
        <dbReference type="ARBA" id="ARBA00022777"/>
    </source>
</evidence>
<evidence type="ECO:0000313" key="10">
    <source>
        <dbReference type="EMBL" id="SHJ28066.1"/>
    </source>
</evidence>
<dbReference type="GO" id="GO:0008662">
    <property type="term" value="F:1-phosphofructokinase activity"/>
    <property type="evidence" value="ECO:0007669"/>
    <property type="project" value="UniProtKB-UniRule"/>
</dbReference>
<dbReference type="GO" id="GO:0005988">
    <property type="term" value="P:lactose metabolic process"/>
    <property type="evidence" value="ECO:0007669"/>
    <property type="project" value="UniProtKB-KW"/>
</dbReference>
<evidence type="ECO:0000256" key="8">
    <source>
        <dbReference type="RuleBase" id="RU369061"/>
    </source>
</evidence>
<dbReference type="GO" id="GO:2001059">
    <property type="term" value="P:D-tagatose 6-phosphate catabolic process"/>
    <property type="evidence" value="ECO:0007669"/>
    <property type="project" value="UniProtKB-UniPathway"/>
</dbReference>
<comment type="similarity">
    <text evidence="7">Belongs to the carbohydrate kinase PfkB family. LacC subfamily.</text>
</comment>
<sequence length="301" mass="32982">MIYTITFNPALDYMVKVEGLNFGMVNRTSYEEVYAGGKGINVSIVLKNLETESRALGFIAGFTGNEIEKRVKEANVSTDFIKLSEGMSRINVKIKSDKETELNGNGPKISEKELDNLFEKLEGLKEDDFLVLAGSIPSSLPRNTYEVIMDRLRNRGINFVVDATGELLLNVIKYKPFLVKPNHHELSELFGVQISSEDEIIYYAKRLREMGAENVIISMAGDGAIFISSTGEVIKTAAPKGEVVNSVGAGDSMVAGFIAGYLKNRDLNEAFKMGIATGSASAFSKDLATKQKVDELLAQIN</sequence>
<dbReference type="SUPFAM" id="SSF53613">
    <property type="entry name" value="Ribokinase-like"/>
    <property type="match status" value="1"/>
</dbReference>
<evidence type="ECO:0000259" key="9">
    <source>
        <dbReference type="Pfam" id="PF00294"/>
    </source>
</evidence>
<feature type="domain" description="Carbohydrate kinase PfkB" evidence="9">
    <location>
        <begin position="15"/>
        <end position="287"/>
    </location>
</feature>
<dbReference type="FunFam" id="3.40.1190.20:FF:000001">
    <property type="entry name" value="Phosphofructokinase"/>
    <property type="match status" value="1"/>
</dbReference>
<dbReference type="GO" id="GO:0009024">
    <property type="term" value="F:tagatose-6-phosphate kinase activity"/>
    <property type="evidence" value="ECO:0007669"/>
    <property type="project" value="UniProtKB-EC"/>
</dbReference>
<keyword evidence="4 8" id="KW-0418">Kinase</keyword>
<dbReference type="InterPro" id="IPR002173">
    <property type="entry name" value="Carboh/pur_kinase_PfkB_CS"/>
</dbReference>
<dbReference type="GO" id="GO:0005524">
    <property type="term" value="F:ATP binding"/>
    <property type="evidence" value="ECO:0007669"/>
    <property type="project" value="UniProtKB-UniRule"/>
</dbReference>
<keyword evidence="11" id="KW-1185">Reference proteome</keyword>
<name>A0A1M6I0P7_9CLOT</name>
<protein>
    <recommendedName>
        <fullName evidence="7">Tagatose-6-phosphate kinase</fullName>
        <ecNumber evidence="7">2.7.1.144</ecNumber>
    </recommendedName>
</protein>
<keyword evidence="5 7" id="KW-0067">ATP-binding</keyword>
<dbReference type="PROSITE" id="PS00584">
    <property type="entry name" value="PFKB_KINASES_2"/>
    <property type="match status" value="1"/>
</dbReference>
<evidence type="ECO:0000256" key="1">
    <source>
        <dbReference type="ARBA" id="ARBA00005380"/>
    </source>
</evidence>
<dbReference type="GO" id="GO:0044281">
    <property type="term" value="P:small molecule metabolic process"/>
    <property type="evidence" value="ECO:0007669"/>
    <property type="project" value="UniProtKB-ARBA"/>
</dbReference>
<dbReference type="CDD" id="cd01164">
    <property type="entry name" value="FruK_PfkB_like"/>
    <property type="match status" value="1"/>
</dbReference>
<evidence type="ECO:0000256" key="7">
    <source>
        <dbReference type="PIRNR" id="PIRNR000535"/>
    </source>
</evidence>
<dbReference type="Gene3D" id="3.40.1190.20">
    <property type="match status" value="1"/>
</dbReference>
<comment type="catalytic activity">
    <reaction evidence="7">
        <text>D-tagatofuranose 6-phosphate + ATP = D-tagatofuranose 1,6-bisphosphate + ADP + H(+)</text>
        <dbReference type="Rhea" id="RHEA:12420"/>
        <dbReference type="ChEBI" id="CHEBI:15378"/>
        <dbReference type="ChEBI" id="CHEBI:30616"/>
        <dbReference type="ChEBI" id="CHEBI:58694"/>
        <dbReference type="ChEBI" id="CHEBI:58695"/>
        <dbReference type="ChEBI" id="CHEBI:456216"/>
        <dbReference type="EC" id="2.7.1.144"/>
    </reaction>
</comment>
<dbReference type="NCBIfam" id="TIGR03168">
    <property type="entry name" value="1-PFK"/>
    <property type="match status" value="1"/>
</dbReference>
<evidence type="ECO:0000256" key="3">
    <source>
        <dbReference type="ARBA" id="ARBA00022741"/>
    </source>
</evidence>
<evidence type="ECO:0000313" key="11">
    <source>
        <dbReference type="Proteomes" id="UP000184310"/>
    </source>
</evidence>
<dbReference type="InterPro" id="IPR022463">
    <property type="entry name" value="1-PFruKinase"/>
</dbReference>
<dbReference type="OrthoDB" id="9801219at2"/>
<keyword evidence="3 7" id="KW-0547">Nucleotide-binding</keyword>
<dbReference type="InterPro" id="IPR011611">
    <property type="entry name" value="PfkB_dom"/>
</dbReference>
<comment type="function">
    <text evidence="8">Catalyzes the ATP-dependent phosphorylation of fructose-l-phosphate to fructose-l,6-bisphosphate.</text>
</comment>
<dbReference type="Proteomes" id="UP000184310">
    <property type="component" value="Unassembled WGS sequence"/>
</dbReference>
<keyword evidence="2 7" id="KW-0808">Transferase</keyword>
<dbReference type="STRING" id="1121302.SAMN02745163_01654"/>
<evidence type="ECO:0000256" key="6">
    <source>
        <dbReference type="ARBA" id="ARBA00047745"/>
    </source>
</evidence>
<dbReference type="GO" id="GO:0016052">
    <property type="term" value="P:carbohydrate catabolic process"/>
    <property type="evidence" value="ECO:0007669"/>
    <property type="project" value="UniProtKB-ARBA"/>
</dbReference>
<accession>A0A1M6I0P7</accession>
<dbReference type="UniPathway" id="UPA00704">
    <property type="reaction ID" value="UER00715"/>
</dbReference>
<dbReference type="PANTHER" id="PTHR46566">
    <property type="entry name" value="1-PHOSPHOFRUCTOKINASE-RELATED"/>
    <property type="match status" value="1"/>
</dbReference>
<dbReference type="EMBL" id="FQZB01000007">
    <property type="protein sequence ID" value="SHJ28066.1"/>
    <property type="molecule type" value="Genomic_DNA"/>
</dbReference>
<comment type="catalytic activity">
    <reaction evidence="6 8">
        <text>beta-D-fructose 1-phosphate + ATP = beta-D-fructose 1,6-bisphosphate + ADP + H(+)</text>
        <dbReference type="Rhea" id="RHEA:14213"/>
        <dbReference type="ChEBI" id="CHEBI:15378"/>
        <dbReference type="ChEBI" id="CHEBI:30616"/>
        <dbReference type="ChEBI" id="CHEBI:32966"/>
        <dbReference type="ChEBI" id="CHEBI:138881"/>
        <dbReference type="ChEBI" id="CHEBI:456216"/>
        <dbReference type="EC" id="2.7.1.56"/>
    </reaction>
</comment>